<evidence type="ECO:0000259" key="3">
    <source>
        <dbReference type="Pfam" id="PF00296"/>
    </source>
</evidence>
<dbReference type="EMBL" id="SPQZ01000002">
    <property type="protein sequence ID" value="TFV98809.1"/>
    <property type="molecule type" value="Genomic_DNA"/>
</dbReference>
<reference evidence="4 5" key="1">
    <citation type="journal article" date="2018" name="J. Microbiol.">
        <title>Leifsonia flava sp. nov., a novel actinobacterium isolated from the rhizosphere of Aquilegia viridiflora.</title>
        <authorList>
            <person name="Cai Y."/>
            <person name="Tao W.Z."/>
            <person name="Ma Y.J."/>
            <person name="Cheng J."/>
            <person name="Zhang M.Y."/>
            <person name="Zhang Y.X."/>
        </authorList>
    </citation>
    <scope>NUCLEOTIDE SEQUENCE [LARGE SCALE GENOMIC DNA]</scope>
    <source>
        <strain evidence="4 5">SYP-B2174</strain>
    </source>
</reference>
<dbReference type="RefSeq" id="WP_135119343.1">
    <property type="nucleotide sequence ID" value="NZ_SPQZ01000002.1"/>
</dbReference>
<name>A0A4Y9R2H5_9MICO</name>
<sequence>MAQQVEFGVDTFGDVTVDANGDRLSQAEVLRNVVAQGVLADQVGLDFFGVGEHHRDDFAVSAPEVVLAAIAAKTERIHLGSAVTVLSSDDPVRVFQRFATLDGISDGRAEVILGRGSFTESFPLFGYQLSEYEDLFEEKLELFAELVKETPVTWEGRKRAALVNQEVYPKTASGALKAWIGVGGSPESVVRAATYGYPLMLAIIGGAPARFRPFVDLYHRALAQLGQPTLPVGVHSPGHIADSDAQAREELWPHHQAMITRIGRERGWGPITRDTFENEADEGALNVGSPETVAQKIAATVRDLGVQRFDLKYSNGTLSHEKLMRSIELYGTVVVPRVRELLAADDTSA</sequence>
<evidence type="ECO:0000313" key="5">
    <source>
        <dbReference type="Proteomes" id="UP000298127"/>
    </source>
</evidence>
<dbReference type="InterPro" id="IPR036661">
    <property type="entry name" value="Luciferase-like_sf"/>
</dbReference>
<evidence type="ECO:0000256" key="2">
    <source>
        <dbReference type="ARBA" id="ARBA00023033"/>
    </source>
</evidence>
<comment type="caution">
    <text evidence="4">The sequence shown here is derived from an EMBL/GenBank/DDBJ whole genome shotgun (WGS) entry which is preliminary data.</text>
</comment>
<keyword evidence="5" id="KW-1185">Reference proteome</keyword>
<dbReference type="InterPro" id="IPR050766">
    <property type="entry name" value="Bact_Lucif_Oxidored"/>
</dbReference>
<proteinExistence type="predicted"/>
<dbReference type="SUPFAM" id="SSF51679">
    <property type="entry name" value="Bacterial luciferase-like"/>
    <property type="match status" value="1"/>
</dbReference>
<dbReference type="GO" id="GO:0016705">
    <property type="term" value="F:oxidoreductase activity, acting on paired donors, with incorporation or reduction of molecular oxygen"/>
    <property type="evidence" value="ECO:0007669"/>
    <property type="project" value="InterPro"/>
</dbReference>
<dbReference type="GO" id="GO:0004497">
    <property type="term" value="F:monooxygenase activity"/>
    <property type="evidence" value="ECO:0007669"/>
    <property type="project" value="UniProtKB-KW"/>
</dbReference>
<dbReference type="Gene3D" id="3.20.20.30">
    <property type="entry name" value="Luciferase-like domain"/>
    <property type="match status" value="1"/>
</dbReference>
<evidence type="ECO:0000256" key="1">
    <source>
        <dbReference type="ARBA" id="ARBA00023002"/>
    </source>
</evidence>
<gene>
    <name evidence="4" type="ORF">E4M00_04675</name>
</gene>
<dbReference type="PANTHER" id="PTHR30137:SF8">
    <property type="entry name" value="BLR5498 PROTEIN"/>
    <property type="match status" value="1"/>
</dbReference>
<protein>
    <submittedName>
        <fullName evidence="4">LLM class flavin-dependent oxidoreductase</fullName>
    </submittedName>
</protein>
<dbReference type="Pfam" id="PF00296">
    <property type="entry name" value="Bac_luciferase"/>
    <property type="match status" value="1"/>
</dbReference>
<dbReference type="GO" id="GO:0005829">
    <property type="term" value="C:cytosol"/>
    <property type="evidence" value="ECO:0007669"/>
    <property type="project" value="TreeGrafter"/>
</dbReference>
<evidence type="ECO:0000313" key="4">
    <source>
        <dbReference type="EMBL" id="TFV98809.1"/>
    </source>
</evidence>
<dbReference type="Proteomes" id="UP000298127">
    <property type="component" value="Unassembled WGS sequence"/>
</dbReference>
<organism evidence="4 5">
    <name type="scientific">Orlajensenia leifsoniae</name>
    <dbReference type="NCBI Taxonomy" id="2561933"/>
    <lineage>
        <taxon>Bacteria</taxon>
        <taxon>Bacillati</taxon>
        <taxon>Actinomycetota</taxon>
        <taxon>Actinomycetes</taxon>
        <taxon>Micrococcales</taxon>
        <taxon>Microbacteriaceae</taxon>
        <taxon>Orlajensenia</taxon>
    </lineage>
</organism>
<keyword evidence="2" id="KW-0503">Monooxygenase</keyword>
<accession>A0A4Y9R2H5</accession>
<keyword evidence="1" id="KW-0560">Oxidoreductase</keyword>
<dbReference type="PANTHER" id="PTHR30137">
    <property type="entry name" value="LUCIFERASE-LIKE MONOOXYGENASE"/>
    <property type="match status" value="1"/>
</dbReference>
<dbReference type="InterPro" id="IPR022290">
    <property type="entry name" value="LLM_Atu2307-like"/>
</dbReference>
<dbReference type="AlphaFoldDB" id="A0A4Y9R2H5"/>
<feature type="domain" description="Luciferase-like" evidence="3">
    <location>
        <begin position="15"/>
        <end position="307"/>
    </location>
</feature>
<dbReference type="NCBIfam" id="TIGR03858">
    <property type="entry name" value="LLM_2I7G"/>
    <property type="match status" value="1"/>
</dbReference>
<dbReference type="InterPro" id="IPR011251">
    <property type="entry name" value="Luciferase-like_dom"/>
</dbReference>